<dbReference type="AlphaFoldDB" id="A0A8K1GRT2"/>
<organism evidence="2 3">
    <name type="scientific">Zosterops borbonicus</name>
    <dbReference type="NCBI Taxonomy" id="364589"/>
    <lineage>
        <taxon>Eukaryota</taxon>
        <taxon>Metazoa</taxon>
        <taxon>Chordata</taxon>
        <taxon>Craniata</taxon>
        <taxon>Vertebrata</taxon>
        <taxon>Euteleostomi</taxon>
        <taxon>Archelosauria</taxon>
        <taxon>Archosauria</taxon>
        <taxon>Dinosauria</taxon>
        <taxon>Saurischia</taxon>
        <taxon>Theropoda</taxon>
        <taxon>Coelurosauria</taxon>
        <taxon>Aves</taxon>
        <taxon>Neognathae</taxon>
        <taxon>Neoaves</taxon>
        <taxon>Telluraves</taxon>
        <taxon>Australaves</taxon>
        <taxon>Passeriformes</taxon>
        <taxon>Sylvioidea</taxon>
        <taxon>Zosteropidae</taxon>
        <taxon>Zosterops</taxon>
    </lineage>
</organism>
<gene>
    <name evidence="2" type="ORF">HGM15179_004429</name>
</gene>
<feature type="region of interest" description="Disordered" evidence="1">
    <location>
        <begin position="64"/>
        <end position="98"/>
    </location>
</feature>
<evidence type="ECO:0000313" key="2">
    <source>
        <dbReference type="EMBL" id="TRZ22721.1"/>
    </source>
</evidence>
<accession>A0A8K1GRT2</accession>
<protein>
    <submittedName>
        <fullName evidence="2">Uncharacterized protein</fullName>
    </submittedName>
</protein>
<keyword evidence="3" id="KW-1185">Reference proteome</keyword>
<reference evidence="2" key="1">
    <citation type="submission" date="2019-04" db="EMBL/GenBank/DDBJ databases">
        <title>Genome assembly of Zosterops borbonicus 15179.</title>
        <authorList>
            <person name="Leroy T."/>
            <person name="Anselmetti Y."/>
            <person name="Tilak M.-K."/>
            <person name="Nabholz B."/>
        </authorList>
    </citation>
    <scope>NUCLEOTIDE SEQUENCE</scope>
    <source>
        <strain evidence="2">HGM_15179</strain>
        <tissue evidence="2">Muscle</tissue>
    </source>
</reference>
<evidence type="ECO:0000313" key="3">
    <source>
        <dbReference type="Proteomes" id="UP000796761"/>
    </source>
</evidence>
<evidence type="ECO:0000256" key="1">
    <source>
        <dbReference type="SAM" id="MobiDB-lite"/>
    </source>
</evidence>
<dbReference type="Proteomes" id="UP000796761">
    <property type="component" value="Unassembled WGS sequence"/>
</dbReference>
<dbReference type="EMBL" id="SWJQ01000090">
    <property type="protein sequence ID" value="TRZ22721.1"/>
    <property type="molecule type" value="Genomic_DNA"/>
</dbReference>
<sequence>MSDGLGIQMDRTVIFFNICGVAGLYYAAAQGHQGPAATGIVTGEMIVLKTSLKFRWDKALDVSMRRETSEKRREREEEKRREEKRREEKRREEKRREE</sequence>
<name>A0A8K1GRT2_9PASS</name>
<proteinExistence type="predicted"/>
<comment type="caution">
    <text evidence="2">The sequence shown here is derived from an EMBL/GenBank/DDBJ whole genome shotgun (WGS) entry which is preliminary data.</text>
</comment>